<accession>A0A9J6E803</accession>
<reference evidence="1" key="1">
    <citation type="journal article" date="2020" name="Cell">
        <title>Large-Scale Comparative Analyses of Tick Genomes Elucidate Their Genetic Diversity and Vector Capacities.</title>
        <authorList>
            <consortium name="Tick Genome and Microbiome Consortium (TIGMIC)"/>
            <person name="Jia N."/>
            <person name="Wang J."/>
            <person name="Shi W."/>
            <person name="Du L."/>
            <person name="Sun Y."/>
            <person name="Zhan W."/>
            <person name="Jiang J.F."/>
            <person name="Wang Q."/>
            <person name="Zhang B."/>
            <person name="Ji P."/>
            <person name="Bell-Sakyi L."/>
            <person name="Cui X.M."/>
            <person name="Yuan T.T."/>
            <person name="Jiang B.G."/>
            <person name="Yang W.F."/>
            <person name="Lam T.T."/>
            <person name="Chang Q.C."/>
            <person name="Ding S.J."/>
            <person name="Wang X.J."/>
            <person name="Zhu J.G."/>
            <person name="Ruan X.D."/>
            <person name="Zhao L."/>
            <person name="Wei J.T."/>
            <person name="Ye R.Z."/>
            <person name="Que T.C."/>
            <person name="Du C.H."/>
            <person name="Zhou Y.H."/>
            <person name="Cheng J.X."/>
            <person name="Dai P.F."/>
            <person name="Guo W.B."/>
            <person name="Han X.H."/>
            <person name="Huang E.J."/>
            <person name="Li L.F."/>
            <person name="Wei W."/>
            <person name="Gao Y.C."/>
            <person name="Liu J.Z."/>
            <person name="Shao H.Z."/>
            <person name="Wang X."/>
            <person name="Wang C.C."/>
            <person name="Yang T.C."/>
            <person name="Huo Q.B."/>
            <person name="Li W."/>
            <person name="Chen H.Y."/>
            <person name="Chen S.E."/>
            <person name="Zhou L.G."/>
            <person name="Ni X.B."/>
            <person name="Tian J.H."/>
            <person name="Sheng Y."/>
            <person name="Liu T."/>
            <person name="Pan Y.S."/>
            <person name="Xia L.Y."/>
            <person name="Li J."/>
            <person name="Zhao F."/>
            <person name="Cao W.C."/>
        </authorList>
    </citation>
    <scope>NUCLEOTIDE SEQUENCE</scope>
    <source>
        <strain evidence="1">Rmic-2018</strain>
    </source>
</reference>
<sequence length="125" mass="13793">MANPLVFCAPQAFLYLVASCVNASLAVFPSLTVPLSEKPAQRVLLKAAAAGIRSRNLQVSSRATRPPRRGASTYFRSRARREEEIVSLVEPVCEANEKFRQVAFDDGCLEIVKSFVLSSWLPHKS</sequence>
<keyword evidence="2" id="KW-1185">Reference proteome</keyword>
<proteinExistence type="predicted"/>
<comment type="caution">
    <text evidence="1">The sequence shown here is derived from an EMBL/GenBank/DDBJ whole genome shotgun (WGS) entry which is preliminary data.</text>
</comment>
<dbReference type="EMBL" id="JABSTU010000005">
    <property type="protein sequence ID" value="KAH8030486.1"/>
    <property type="molecule type" value="Genomic_DNA"/>
</dbReference>
<name>A0A9J6E803_RHIMP</name>
<evidence type="ECO:0000313" key="2">
    <source>
        <dbReference type="Proteomes" id="UP000821866"/>
    </source>
</evidence>
<organism evidence="1 2">
    <name type="scientific">Rhipicephalus microplus</name>
    <name type="common">Cattle tick</name>
    <name type="synonym">Boophilus microplus</name>
    <dbReference type="NCBI Taxonomy" id="6941"/>
    <lineage>
        <taxon>Eukaryota</taxon>
        <taxon>Metazoa</taxon>
        <taxon>Ecdysozoa</taxon>
        <taxon>Arthropoda</taxon>
        <taxon>Chelicerata</taxon>
        <taxon>Arachnida</taxon>
        <taxon>Acari</taxon>
        <taxon>Parasitiformes</taxon>
        <taxon>Ixodida</taxon>
        <taxon>Ixodoidea</taxon>
        <taxon>Ixodidae</taxon>
        <taxon>Rhipicephalinae</taxon>
        <taxon>Rhipicephalus</taxon>
        <taxon>Boophilus</taxon>
    </lineage>
</organism>
<gene>
    <name evidence="1" type="ORF">HPB51_007371</name>
</gene>
<evidence type="ECO:0000313" key="1">
    <source>
        <dbReference type="EMBL" id="KAH8030486.1"/>
    </source>
</evidence>
<dbReference type="AlphaFoldDB" id="A0A9J6E803"/>
<reference evidence="1" key="2">
    <citation type="submission" date="2021-09" db="EMBL/GenBank/DDBJ databases">
        <authorList>
            <person name="Jia N."/>
            <person name="Wang J."/>
            <person name="Shi W."/>
            <person name="Du L."/>
            <person name="Sun Y."/>
            <person name="Zhan W."/>
            <person name="Jiang J."/>
            <person name="Wang Q."/>
            <person name="Zhang B."/>
            <person name="Ji P."/>
            <person name="Sakyi L.B."/>
            <person name="Cui X."/>
            <person name="Yuan T."/>
            <person name="Jiang B."/>
            <person name="Yang W."/>
            <person name="Lam T.T.-Y."/>
            <person name="Chang Q."/>
            <person name="Ding S."/>
            <person name="Wang X."/>
            <person name="Zhu J."/>
            <person name="Ruan X."/>
            <person name="Zhao L."/>
            <person name="Wei J."/>
            <person name="Que T."/>
            <person name="Du C."/>
            <person name="Cheng J."/>
            <person name="Dai P."/>
            <person name="Han X."/>
            <person name="Huang E."/>
            <person name="Gao Y."/>
            <person name="Liu J."/>
            <person name="Shao H."/>
            <person name="Ye R."/>
            <person name="Li L."/>
            <person name="Wei W."/>
            <person name="Wang X."/>
            <person name="Wang C."/>
            <person name="Huo Q."/>
            <person name="Li W."/>
            <person name="Guo W."/>
            <person name="Chen H."/>
            <person name="Chen S."/>
            <person name="Zhou L."/>
            <person name="Zhou L."/>
            <person name="Ni X."/>
            <person name="Tian J."/>
            <person name="Zhou Y."/>
            <person name="Sheng Y."/>
            <person name="Liu T."/>
            <person name="Pan Y."/>
            <person name="Xia L."/>
            <person name="Li J."/>
            <person name="Zhao F."/>
            <person name="Cao W."/>
        </authorList>
    </citation>
    <scope>NUCLEOTIDE SEQUENCE</scope>
    <source>
        <strain evidence="1">Rmic-2018</strain>
        <tissue evidence="1">Larvae</tissue>
    </source>
</reference>
<protein>
    <submittedName>
        <fullName evidence="1">Uncharacterized protein</fullName>
    </submittedName>
</protein>
<dbReference type="Proteomes" id="UP000821866">
    <property type="component" value="Chromosome 3"/>
</dbReference>